<sequence>GNIEFFMLIVSPHCTTLLNKSNSMFASIPSTKSFIYGGDLPTSSLFVTLQ</sequence>
<evidence type="ECO:0000313" key="2">
    <source>
        <dbReference type="Proteomes" id="UP000789920"/>
    </source>
</evidence>
<organism evidence="1 2">
    <name type="scientific">Racocetra persica</name>
    <dbReference type="NCBI Taxonomy" id="160502"/>
    <lineage>
        <taxon>Eukaryota</taxon>
        <taxon>Fungi</taxon>
        <taxon>Fungi incertae sedis</taxon>
        <taxon>Mucoromycota</taxon>
        <taxon>Glomeromycotina</taxon>
        <taxon>Glomeromycetes</taxon>
        <taxon>Diversisporales</taxon>
        <taxon>Gigasporaceae</taxon>
        <taxon>Racocetra</taxon>
    </lineage>
</organism>
<accession>A0ACA9RK23</accession>
<reference evidence="1" key="1">
    <citation type="submission" date="2021-06" db="EMBL/GenBank/DDBJ databases">
        <authorList>
            <person name="Kallberg Y."/>
            <person name="Tangrot J."/>
            <person name="Rosling A."/>
        </authorList>
    </citation>
    <scope>NUCLEOTIDE SEQUENCE</scope>
    <source>
        <strain evidence="1">MA461A</strain>
    </source>
</reference>
<dbReference type="EMBL" id="CAJVQC010056160">
    <property type="protein sequence ID" value="CAG8796117.1"/>
    <property type="molecule type" value="Genomic_DNA"/>
</dbReference>
<comment type="caution">
    <text evidence="1">The sequence shown here is derived from an EMBL/GenBank/DDBJ whole genome shotgun (WGS) entry which is preliminary data.</text>
</comment>
<name>A0ACA9RK23_9GLOM</name>
<feature type="non-terminal residue" evidence="1">
    <location>
        <position position="1"/>
    </location>
</feature>
<proteinExistence type="predicted"/>
<evidence type="ECO:0000313" key="1">
    <source>
        <dbReference type="EMBL" id="CAG8796117.1"/>
    </source>
</evidence>
<dbReference type="Proteomes" id="UP000789920">
    <property type="component" value="Unassembled WGS sequence"/>
</dbReference>
<gene>
    <name evidence="1" type="ORF">RPERSI_LOCUS20096</name>
</gene>
<protein>
    <submittedName>
        <fullName evidence="1">33611_t:CDS:1</fullName>
    </submittedName>
</protein>
<keyword evidence="2" id="KW-1185">Reference proteome</keyword>